<name>A0AAD2JGL1_9STRA</name>
<accession>A0AAD2JGL1</accession>
<keyword evidence="2" id="KW-1185">Reference proteome</keyword>
<gene>
    <name evidence="1" type="ORF">CYCCA115_LOCUS11497</name>
</gene>
<protein>
    <submittedName>
        <fullName evidence="1">Uncharacterized protein</fullName>
    </submittedName>
</protein>
<comment type="caution">
    <text evidence="1">The sequence shown here is derived from an EMBL/GenBank/DDBJ whole genome shotgun (WGS) entry which is preliminary data.</text>
</comment>
<dbReference type="AlphaFoldDB" id="A0AAD2JGL1"/>
<dbReference type="Proteomes" id="UP001295423">
    <property type="component" value="Unassembled WGS sequence"/>
</dbReference>
<reference evidence="1" key="1">
    <citation type="submission" date="2023-08" db="EMBL/GenBank/DDBJ databases">
        <authorList>
            <person name="Audoor S."/>
            <person name="Bilcke G."/>
        </authorList>
    </citation>
    <scope>NUCLEOTIDE SEQUENCE</scope>
</reference>
<evidence type="ECO:0000313" key="2">
    <source>
        <dbReference type="Proteomes" id="UP001295423"/>
    </source>
</evidence>
<evidence type="ECO:0000313" key="1">
    <source>
        <dbReference type="EMBL" id="CAJ1948185.1"/>
    </source>
</evidence>
<sequence length="167" mass="18675">MAKKKKTANKVELESKYAAAQEEHSDMKTIMGVACGMIQRLVPQEGNKEELHKIEASIAKAKLAHTELQDDSGFLNAMTLERRKAYTDHLEDWINANMAVVKKSRKKPLMLQGIVIVMIVISSEQRVSILSNMHDHTCWYAFQFALIATLSSIEIDAESCSLGSLLP</sequence>
<proteinExistence type="predicted"/>
<dbReference type="EMBL" id="CAKOGP040001745">
    <property type="protein sequence ID" value="CAJ1948185.1"/>
    <property type="molecule type" value="Genomic_DNA"/>
</dbReference>
<organism evidence="1 2">
    <name type="scientific">Cylindrotheca closterium</name>
    <dbReference type="NCBI Taxonomy" id="2856"/>
    <lineage>
        <taxon>Eukaryota</taxon>
        <taxon>Sar</taxon>
        <taxon>Stramenopiles</taxon>
        <taxon>Ochrophyta</taxon>
        <taxon>Bacillariophyta</taxon>
        <taxon>Bacillariophyceae</taxon>
        <taxon>Bacillariophycidae</taxon>
        <taxon>Bacillariales</taxon>
        <taxon>Bacillariaceae</taxon>
        <taxon>Cylindrotheca</taxon>
    </lineage>
</organism>